<protein>
    <submittedName>
        <fullName evidence="1">Uncharacterized protein</fullName>
    </submittedName>
</protein>
<reference evidence="2" key="1">
    <citation type="submission" date="2019-06" db="EMBL/GenBank/DDBJ databases">
        <title>The complete genome of Emcibacter congregatus ZYLT.</title>
        <authorList>
            <person name="Zhao Z."/>
        </authorList>
    </citation>
    <scope>NUCLEOTIDE SEQUENCE [LARGE SCALE GENOMIC DNA]</scope>
    <source>
        <strain evidence="2">MCCC 1A06723</strain>
    </source>
</reference>
<accession>A0A501P9F2</accession>
<gene>
    <name evidence="1" type="ORF">FIV46_17800</name>
</gene>
<dbReference type="AlphaFoldDB" id="A0A501P9F2"/>
<dbReference type="EMBL" id="VFIY01000019">
    <property type="protein sequence ID" value="TPD56825.1"/>
    <property type="molecule type" value="Genomic_DNA"/>
</dbReference>
<proteinExistence type="predicted"/>
<sequence length="68" mass="7842">MSALVSKRTYRTASTADEVEKILMDLTPHQMDHKIVLAALDCLRAEVDEIFMVTDYAHDMQNAIHHYH</sequence>
<evidence type="ECO:0000313" key="2">
    <source>
        <dbReference type="Proteomes" id="UP000319148"/>
    </source>
</evidence>
<comment type="caution">
    <text evidence="1">The sequence shown here is derived from an EMBL/GenBank/DDBJ whole genome shotgun (WGS) entry which is preliminary data.</text>
</comment>
<evidence type="ECO:0000313" key="1">
    <source>
        <dbReference type="EMBL" id="TPD56825.1"/>
    </source>
</evidence>
<keyword evidence="2" id="KW-1185">Reference proteome</keyword>
<dbReference type="Proteomes" id="UP000319148">
    <property type="component" value="Unassembled WGS sequence"/>
</dbReference>
<organism evidence="1 2">
    <name type="scientific">Emcibacter nanhaiensis</name>
    <dbReference type="NCBI Taxonomy" id="1505037"/>
    <lineage>
        <taxon>Bacteria</taxon>
        <taxon>Pseudomonadati</taxon>
        <taxon>Pseudomonadota</taxon>
        <taxon>Alphaproteobacteria</taxon>
        <taxon>Emcibacterales</taxon>
        <taxon>Emcibacteraceae</taxon>
        <taxon>Emcibacter</taxon>
    </lineage>
</organism>
<name>A0A501P9F2_9PROT</name>